<proteinExistence type="predicted"/>
<gene>
    <name evidence="1" type="ORF">PTZ04_08740</name>
</gene>
<reference evidence="1 2" key="1">
    <citation type="submission" date="2023-02" db="EMBL/GenBank/DDBJ databases">
        <title>Comparative genome analysis of Eubacterium limosum species.</title>
        <authorList>
            <person name="Bak J.E."/>
        </authorList>
    </citation>
    <scope>NUCLEOTIDE SEQUENCE [LARGE SCALE GENOMIC DNA]</scope>
    <source>
        <strain evidence="1 2">KGMB01548</strain>
    </source>
</reference>
<protein>
    <submittedName>
        <fullName evidence="1">Uncharacterized protein</fullName>
    </submittedName>
</protein>
<dbReference type="RefSeq" id="WP_274702805.1">
    <property type="nucleotide sequence ID" value="NZ_JAQSVD010000003.1"/>
</dbReference>
<dbReference type="EMBL" id="JAQSVD010000003">
    <property type="protein sequence ID" value="MDE1470344.1"/>
    <property type="molecule type" value="Genomic_DNA"/>
</dbReference>
<evidence type="ECO:0000313" key="1">
    <source>
        <dbReference type="EMBL" id="MDE1470344.1"/>
    </source>
</evidence>
<name>A0ABT5UN43_EUBLI</name>
<evidence type="ECO:0000313" key="2">
    <source>
        <dbReference type="Proteomes" id="UP001215087"/>
    </source>
</evidence>
<accession>A0ABT5UN43</accession>
<organism evidence="1 2">
    <name type="scientific">Eubacterium limosum</name>
    <dbReference type="NCBI Taxonomy" id="1736"/>
    <lineage>
        <taxon>Bacteria</taxon>
        <taxon>Bacillati</taxon>
        <taxon>Bacillota</taxon>
        <taxon>Clostridia</taxon>
        <taxon>Eubacteriales</taxon>
        <taxon>Eubacteriaceae</taxon>
        <taxon>Eubacterium</taxon>
    </lineage>
</organism>
<comment type="caution">
    <text evidence="1">The sequence shown here is derived from an EMBL/GenBank/DDBJ whole genome shotgun (WGS) entry which is preliminary data.</text>
</comment>
<sequence>MKLFGKEFTFNGFDVFHKGNKPTKTDVGLGNVDNVKQYSASNKPTPADIGAEPAFAKNNAFNKNFGTAAGTVCQGNDARLSDARTPKAHTHDDRYYTEAEVDAKITGASANTVTIGTATPSNPKKNDIWI</sequence>
<keyword evidence="2" id="KW-1185">Reference proteome</keyword>
<dbReference type="Proteomes" id="UP001215087">
    <property type="component" value="Unassembled WGS sequence"/>
</dbReference>